<dbReference type="PROSITE" id="PS50949">
    <property type="entry name" value="HTH_GNTR"/>
    <property type="match status" value="1"/>
</dbReference>
<protein>
    <submittedName>
        <fullName evidence="5">FCD domain-containing protein</fullName>
    </submittedName>
</protein>
<dbReference type="Gene3D" id="1.20.120.530">
    <property type="entry name" value="GntR ligand-binding domain-like"/>
    <property type="match status" value="1"/>
</dbReference>
<dbReference type="GO" id="GO:0003677">
    <property type="term" value="F:DNA binding"/>
    <property type="evidence" value="ECO:0007669"/>
    <property type="project" value="UniProtKB-KW"/>
</dbReference>
<dbReference type="PANTHER" id="PTHR43537">
    <property type="entry name" value="TRANSCRIPTIONAL REGULATOR, GNTR FAMILY"/>
    <property type="match status" value="1"/>
</dbReference>
<dbReference type="InterPro" id="IPR036388">
    <property type="entry name" value="WH-like_DNA-bd_sf"/>
</dbReference>
<reference evidence="5 6" key="1">
    <citation type="submission" date="2019-12" db="EMBL/GenBank/DDBJ databases">
        <title>Strain KN286 was isolated from seawater, which was collected from Caroline Seamount in the tropical western Pacific.</title>
        <authorList>
            <person name="Wang Q."/>
        </authorList>
    </citation>
    <scope>NUCLEOTIDE SEQUENCE [LARGE SCALE GENOMIC DNA]</scope>
    <source>
        <strain evidence="5 6">KN286</strain>
    </source>
</reference>
<dbReference type="Pfam" id="PF07729">
    <property type="entry name" value="FCD"/>
    <property type="match status" value="1"/>
</dbReference>
<dbReference type="RefSeq" id="WP_160856377.1">
    <property type="nucleotide sequence ID" value="NZ_WUWG01000007.1"/>
</dbReference>
<organism evidence="5 6">
    <name type="scientific">Oceanomicrobium pacificus</name>
    <dbReference type="NCBI Taxonomy" id="2692916"/>
    <lineage>
        <taxon>Bacteria</taxon>
        <taxon>Pseudomonadati</taxon>
        <taxon>Pseudomonadota</taxon>
        <taxon>Alphaproteobacteria</taxon>
        <taxon>Rhodobacterales</taxon>
        <taxon>Paracoccaceae</taxon>
        <taxon>Oceanomicrobium</taxon>
    </lineage>
</organism>
<keyword evidence="6" id="KW-1185">Reference proteome</keyword>
<dbReference type="InterPro" id="IPR000524">
    <property type="entry name" value="Tscrpt_reg_HTH_GntR"/>
</dbReference>
<dbReference type="Pfam" id="PF00392">
    <property type="entry name" value="GntR"/>
    <property type="match status" value="1"/>
</dbReference>
<dbReference type="InterPro" id="IPR036390">
    <property type="entry name" value="WH_DNA-bd_sf"/>
</dbReference>
<evidence type="ECO:0000313" key="6">
    <source>
        <dbReference type="Proteomes" id="UP000436016"/>
    </source>
</evidence>
<dbReference type="Gene3D" id="1.10.10.10">
    <property type="entry name" value="Winged helix-like DNA-binding domain superfamily/Winged helix DNA-binding domain"/>
    <property type="match status" value="1"/>
</dbReference>
<accession>A0A6B0TYD6</accession>
<dbReference type="SMART" id="SM00895">
    <property type="entry name" value="FCD"/>
    <property type="match status" value="1"/>
</dbReference>
<keyword evidence="2" id="KW-0238">DNA-binding</keyword>
<dbReference type="AlphaFoldDB" id="A0A6B0TYD6"/>
<dbReference type="SUPFAM" id="SSF46785">
    <property type="entry name" value="Winged helix' DNA-binding domain"/>
    <property type="match status" value="1"/>
</dbReference>
<dbReference type="Proteomes" id="UP000436016">
    <property type="component" value="Unassembled WGS sequence"/>
</dbReference>
<feature type="domain" description="HTH gntR-type" evidence="4">
    <location>
        <begin position="12"/>
        <end position="79"/>
    </location>
</feature>
<dbReference type="InterPro" id="IPR008920">
    <property type="entry name" value="TF_FadR/GntR_C"/>
</dbReference>
<evidence type="ECO:0000259" key="4">
    <source>
        <dbReference type="PROSITE" id="PS50949"/>
    </source>
</evidence>
<sequence length="243" mass="26260">MTDTAQTEQRPVPVHEQVHAELREMILLGHLAPGQPVTLQGLVELLGAGMTPVRESVRRLIAEGALEFQGNRRVCVPVMDAARFAELEFARLALEPRLAEEACHAMNAADIEALKAIDLKLDQAIESGDAAAYMAQNYRFHFALYGASGAQILLPMAESLWLRYGPLSRVICGKYGTLNMTDRHEEALSALRAGDAKAVAQAIRDDICEGFQIVRSTMNWPAEIAAPALAGSAGAQVAADEVN</sequence>
<evidence type="ECO:0000313" key="5">
    <source>
        <dbReference type="EMBL" id="MXU66715.1"/>
    </source>
</evidence>
<evidence type="ECO:0000256" key="3">
    <source>
        <dbReference type="ARBA" id="ARBA00023163"/>
    </source>
</evidence>
<proteinExistence type="predicted"/>
<dbReference type="EMBL" id="WUWG01000007">
    <property type="protein sequence ID" value="MXU66715.1"/>
    <property type="molecule type" value="Genomic_DNA"/>
</dbReference>
<name>A0A6B0TYD6_9RHOB</name>
<dbReference type="PANTHER" id="PTHR43537:SF39">
    <property type="entry name" value="HTH-TYPE TRANSCRIPTIONAL REGULATOR MCBR"/>
    <property type="match status" value="1"/>
</dbReference>
<keyword evidence="1" id="KW-0805">Transcription regulation</keyword>
<dbReference type="InterPro" id="IPR011711">
    <property type="entry name" value="GntR_C"/>
</dbReference>
<gene>
    <name evidence="5" type="ORF">GSH16_14795</name>
</gene>
<dbReference type="GO" id="GO:0003700">
    <property type="term" value="F:DNA-binding transcription factor activity"/>
    <property type="evidence" value="ECO:0007669"/>
    <property type="project" value="InterPro"/>
</dbReference>
<comment type="caution">
    <text evidence="5">The sequence shown here is derived from an EMBL/GenBank/DDBJ whole genome shotgun (WGS) entry which is preliminary data.</text>
</comment>
<keyword evidence="3" id="KW-0804">Transcription</keyword>
<dbReference type="SUPFAM" id="SSF48008">
    <property type="entry name" value="GntR ligand-binding domain-like"/>
    <property type="match status" value="1"/>
</dbReference>
<evidence type="ECO:0000256" key="2">
    <source>
        <dbReference type="ARBA" id="ARBA00023125"/>
    </source>
</evidence>
<evidence type="ECO:0000256" key="1">
    <source>
        <dbReference type="ARBA" id="ARBA00023015"/>
    </source>
</evidence>